<dbReference type="PANTHER" id="PTHR30574">
    <property type="entry name" value="INNER MEMBRANE PROTEIN YEDE"/>
    <property type="match status" value="1"/>
</dbReference>
<keyword evidence="5 9" id="KW-0812">Transmembrane</keyword>
<keyword evidence="7 9" id="KW-0472">Membrane</keyword>
<comment type="caution">
    <text evidence="10">The sequence shown here is derived from an EMBL/GenBank/DDBJ whole genome shotgun (WGS) entry which is preliminary data.</text>
</comment>
<dbReference type="RefSeq" id="WP_187996054.1">
    <property type="nucleotide sequence ID" value="NZ_JACEXG010000001.1"/>
</dbReference>
<keyword evidence="2" id="KW-0813">Transport</keyword>
<feature type="transmembrane region" description="Helical" evidence="9">
    <location>
        <begin position="103"/>
        <end position="124"/>
    </location>
</feature>
<feature type="transmembrane region" description="Helical" evidence="9">
    <location>
        <begin position="244"/>
        <end position="263"/>
    </location>
</feature>
<evidence type="ECO:0000256" key="5">
    <source>
        <dbReference type="ARBA" id="ARBA00022692"/>
    </source>
</evidence>
<comment type="similarity">
    <text evidence="8">Belongs to the TsuA/YedE (TC 9.B.102) family.</text>
</comment>
<evidence type="ECO:0000256" key="1">
    <source>
        <dbReference type="ARBA" id="ARBA00004429"/>
    </source>
</evidence>
<feature type="transmembrane region" description="Helical" evidence="9">
    <location>
        <begin position="198"/>
        <end position="215"/>
    </location>
</feature>
<keyword evidence="4" id="KW-0997">Cell inner membrane</keyword>
<keyword evidence="3" id="KW-1003">Cell membrane</keyword>
<evidence type="ECO:0000256" key="3">
    <source>
        <dbReference type="ARBA" id="ARBA00022475"/>
    </source>
</evidence>
<evidence type="ECO:0000256" key="6">
    <source>
        <dbReference type="ARBA" id="ARBA00022989"/>
    </source>
</evidence>
<feature type="transmembrane region" description="Helical" evidence="9">
    <location>
        <begin position="38"/>
        <end position="62"/>
    </location>
</feature>
<dbReference type="PANTHER" id="PTHR30574:SF1">
    <property type="entry name" value="SULPHUR TRANSPORT DOMAIN-CONTAINING PROTEIN"/>
    <property type="match status" value="1"/>
</dbReference>
<proteinExistence type="inferred from homology"/>
<accession>A0ABS2TG79</accession>
<dbReference type="InterPro" id="IPR007272">
    <property type="entry name" value="Sulf_transp_TsuA/YedE"/>
</dbReference>
<gene>
    <name evidence="10" type="ORF">JVW63_02305</name>
</gene>
<feature type="transmembrane region" description="Helical" evidence="9">
    <location>
        <begin position="69"/>
        <end position="97"/>
    </location>
</feature>
<name>A0ABS2TG79_9ACTO</name>
<protein>
    <submittedName>
        <fullName evidence="10">YeeE/YedE family protein</fullName>
    </submittedName>
</protein>
<evidence type="ECO:0000256" key="9">
    <source>
        <dbReference type="SAM" id="Phobius"/>
    </source>
</evidence>
<organism evidence="10 11">
    <name type="scientific">Flaviflexus equikiangi</name>
    <dbReference type="NCBI Taxonomy" id="2758573"/>
    <lineage>
        <taxon>Bacteria</taxon>
        <taxon>Bacillati</taxon>
        <taxon>Actinomycetota</taxon>
        <taxon>Actinomycetes</taxon>
        <taxon>Actinomycetales</taxon>
        <taxon>Actinomycetaceae</taxon>
        <taxon>Flaviflexus</taxon>
    </lineage>
</organism>
<dbReference type="Proteomes" id="UP000705983">
    <property type="component" value="Unassembled WGS sequence"/>
</dbReference>
<keyword evidence="6 9" id="KW-1133">Transmembrane helix</keyword>
<evidence type="ECO:0000313" key="10">
    <source>
        <dbReference type="EMBL" id="MBM9432536.1"/>
    </source>
</evidence>
<evidence type="ECO:0000256" key="4">
    <source>
        <dbReference type="ARBA" id="ARBA00022519"/>
    </source>
</evidence>
<sequence>MLFSGLILGVVLGFIFQRGRFCVTGAFRDVWLSGSTRWLTAFFIAIAIQAVLVNAMIAGGLINPGIPTLALGAVVGGSFLFGIGIVLAGGCATGTYYRSGEGLIGSWVALAFYAFTASAMKYGIGADVTASQRNETQDATTIQDTLGISVWVLVVGFALIVASLLVRQARRISAPLATLPAQKAGIAHLLFEKKWTPNVTAILLGLLAALAYPLSQATGRNAGLGITTPSANIVQFFTTGDTSYIDWGVLFVLGLIPGSYIAAKASREFRLRAPDAETTTRAIAGGTLMGVGASIAGGCTIGNALVQTALFSWQGWIALLFTFLGVGAGVRLFVTSRRRPGAAPVEIPSLTVGS</sequence>
<feature type="transmembrane region" description="Helical" evidence="9">
    <location>
        <begin position="283"/>
        <end position="305"/>
    </location>
</feature>
<evidence type="ECO:0000256" key="8">
    <source>
        <dbReference type="ARBA" id="ARBA00035655"/>
    </source>
</evidence>
<evidence type="ECO:0000256" key="7">
    <source>
        <dbReference type="ARBA" id="ARBA00023136"/>
    </source>
</evidence>
<comment type="subcellular location">
    <subcellularLocation>
        <location evidence="1">Cell inner membrane</location>
        <topology evidence="1">Multi-pass membrane protein</topology>
    </subcellularLocation>
</comment>
<dbReference type="Pfam" id="PF04143">
    <property type="entry name" value="Sulf_transp"/>
    <property type="match status" value="1"/>
</dbReference>
<evidence type="ECO:0000256" key="2">
    <source>
        <dbReference type="ARBA" id="ARBA00022448"/>
    </source>
</evidence>
<reference evidence="11" key="1">
    <citation type="submission" date="2021-02" db="EMBL/GenBank/DDBJ databases">
        <title>Leucobacter sp. CX169.</title>
        <authorList>
            <person name="Cheng Y."/>
        </authorList>
    </citation>
    <scope>NUCLEOTIDE SEQUENCE [LARGE SCALE GENOMIC DNA]</scope>
    <source>
        <strain evidence="11">JY899</strain>
    </source>
</reference>
<dbReference type="EMBL" id="JAFFJS010000001">
    <property type="protein sequence ID" value="MBM9432536.1"/>
    <property type="molecule type" value="Genomic_DNA"/>
</dbReference>
<feature type="transmembrane region" description="Helical" evidence="9">
    <location>
        <begin position="145"/>
        <end position="166"/>
    </location>
</feature>
<evidence type="ECO:0000313" key="11">
    <source>
        <dbReference type="Proteomes" id="UP000705983"/>
    </source>
</evidence>
<feature type="transmembrane region" description="Helical" evidence="9">
    <location>
        <begin position="311"/>
        <end position="334"/>
    </location>
</feature>
<keyword evidence="11" id="KW-1185">Reference proteome</keyword>